<sequence length="90" mass="10511">MVRYYERSVQTSGTEAQENGEINNLELSIQLDVNKELSLAAYHNLYPRQRSAEYVDFCLFFASVLRVLYYRMGIRHDGQIQRAERGTTES</sequence>
<protein>
    <submittedName>
        <fullName evidence="1">Uncharacterized protein</fullName>
    </submittedName>
</protein>
<gene>
    <name evidence="1" type="ORF">GCM10008014_44940</name>
</gene>
<proteinExistence type="predicted"/>
<reference evidence="2" key="1">
    <citation type="journal article" date="2019" name="Int. J. Syst. Evol. Microbiol.">
        <title>The Global Catalogue of Microorganisms (GCM) 10K type strain sequencing project: providing services to taxonomists for standard genome sequencing and annotation.</title>
        <authorList>
            <consortium name="The Broad Institute Genomics Platform"/>
            <consortium name="The Broad Institute Genome Sequencing Center for Infectious Disease"/>
            <person name="Wu L."/>
            <person name="Ma J."/>
        </authorList>
    </citation>
    <scope>NUCLEOTIDE SEQUENCE [LARGE SCALE GENOMIC DNA]</scope>
    <source>
        <strain evidence="2">CGMCC 1.12770</strain>
    </source>
</reference>
<name>A0ABQ1ZGK3_9BACL</name>
<dbReference type="EMBL" id="BMFU01000008">
    <property type="protein sequence ID" value="GGH65502.1"/>
    <property type="molecule type" value="Genomic_DNA"/>
</dbReference>
<accession>A0ABQ1ZGK3</accession>
<keyword evidence="2" id="KW-1185">Reference proteome</keyword>
<dbReference type="Proteomes" id="UP000652153">
    <property type="component" value="Unassembled WGS sequence"/>
</dbReference>
<comment type="caution">
    <text evidence="1">The sequence shown here is derived from an EMBL/GenBank/DDBJ whole genome shotgun (WGS) entry which is preliminary data.</text>
</comment>
<organism evidence="1 2">
    <name type="scientific">Paenibacillus silvae</name>
    <dbReference type="NCBI Taxonomy" id="1325358"/>
    <lineage>
        <taxon>Bacteria</taxon>
        <taxon>Bacillati</taxon>
        <taxon>Bacillota</taxon>
        <taxon>Bacilli</taxon>
        <taxon>Bacillales</taxon>
        <taxon>Paenibacillaceae</taxon>
        <taxon>Paenibacillus</taxon>
    </lineage>
</organism>
<evidence type="ECO:0000313" key="2">
    <source>
        <dbReference type="Proteomes" id="UP000652153"/>
    </source>
</evidence>
<evidence type="ECO:0000313" key="1">
    <source>
        <dbReference type="EMBL" id="GGH65502.1"/>
    </source>
</evidence>